<dbReference type="AlphaFoldDB" id="A0A165A862"/>
<protein>
    <submittedName>
        <fullName evidence="1">Uncharacterized protein</fullName>
    </submittedName>
</protein>
<dbReference type="Proteomes" id="UP000076858">
    <property type="component" value="Unassembled WGS sequence"/>
</dbReference>
<reference evidence="1 2" key="1">
    <citation type="submission" date="2016-03" db="EMBL/GenBank/DDBJ databases">
        <title>EvidentialGene: Evidence-directed Construction of Genes on Genomes.</title>
        <authorList>
            <person name="Gilbert D.G."/>
            <person name="Choi J.-H."/>
            <person name="Mockaitis K."/>
            <person name="Colbourne J."/>
            <person name="Pfrender M."/>
        </authorList>
    </citation>
    <scope>NUCLEOTIDE SEQUENCE [LARGE SCALE GENOMIC DNA]</scope>
    <source>
        <strain evidence="1 2">Xinb3</strain>
        <tissue evidence="1">Complete organism</tissue>
    </source>
</reference>
<keyword evidence="2" id="KW-1185">Reference proteome</keyword>
<evidence type="ECO:0000313" key="2">
    <source>
        <dbReference type="Proteomes" id="UP000076858"/>
    </source>
</evidence>
<sequence>MTSIKVVALSAVHLNNFLSSYPTIPIPSCVQKCADRKTRGWHTTLNRVLTFVHLRDAARP</sequence>
<gene>
    <name evidence="1" type="ORF">APZ42_016893</name>
</gene>
<organism evidence="1 2">
    <name type="scientific">Daphnia magna</name>
    <dbReference type="NCBI Taxonomy" id="35525"/>
    <lineage>
        <taxon>Eukaryota</taxon>
        <taxon>Metazoa</taxon>
        <taxon>Ecdysozoa</taxon>
        <taxon>Arthropoda</taxon>
        <taxon>Crustacea</taxon>
        <taxon>Branchiopoda</taxon>
        <taxon>Diplostraca</taxon>
        <taxon>Cladocera</taxon>
        <taxon>Anomopoda</taxon>
        <taxon>Daphniidae</taxon>
        <taxon>Daphnia</taxon>
    </lineage>
</organism>
<dbReference type="EMBL" id="LRGB01000642">
    <property type="protein sequence ID" value="KZS17286.1"/>
    <property type="molecule type" value="Genomic_DNA"/>
</dbReference>
<accession>A0A165A862</accession>
<evidence type="ECO:0000313" key="1">
    <source>
        <dbReference type="EMBL" id="KZS17286.1"/>
    </source>
</evidence>
<comment type="caution">
    <text evidence="1">The sequence shown here is derived from an EMBL/GenBank/DDBJ whole genome shotgun (WGS) entry which is preliminary data.</text>
</comment>
<proteinExistence type="predicted"/>
<name>A0A165A862_9CRUS</name>